<feature type="region of interest" description="Disordered" evidence="6">
    <location>
        <begin position="23"/>
        <end position="43"/>
    </location>
</feature>
<keyword evidence="2 5" id="KW-0728">SH3 domain</keyword>
<dbReference type="AlphaFoldDB" id="A0AAW0V532"/>
<keyword evidence="3" id="KW-0963">Cytoplasm</keyword>
<feature type="domain" description="PH" evidence="8">
    <location>
        <begin position="922"/>
        <end position="1026"/>
    </location>
</feature>
<accession>A0AAW0V532</accession>
<dbReference type="InterPro" id="IPR055251">
    <property type="entry name" value="SOS1_NGEF_PH"/>
</dbReference>
<organism evidence="10 11">
    <name type="scientific">Scylla paramamosain</name>
    <name type="common">Mud crab</name>
    <dbReference type="NCBI Taxonomy" id="85552"/>
    <lineage>
        <taxon>Eukaryota</taxon>
        <taxon>Metazoa</taxon>
        <taxon>Ecdysozoa</taxon>
        <taxon>Arthropoda</taxon>
        <taxon>Crustacea</taxon>
        <taxon>Multicrustacea</taxon>
        <taxon>Malacostraca</taxon>
        <taxon>Eumalacostraca</taxon>
        <taxon>Eucarida</taxon>
        <taxon>Decapoda</taxon>
        <taxon>Pleocyemata</taxon>
        <taxon>Brachyura</taxon>
        <taxon>Eubrachyura</taxon>
        <taxon>Portunoidea</taxon>
        <taxon>Portunidae</taxon>
        <taxon>Portuninae</taxon>
        <taxon>Scylla</taxon>
    </lineage>
</organism>
<dbReference type="CDD" id="cd00160">
    <property type="entry name" value="RhoGEF"/>
    <property type="match status" value="1"/>
</dbReference>
<dbReference type="PROSITE" id="PS50002">
    <property type="entry name" value="SH3"/>
    <property type="match status" value="1"/>
</dbReference>
<dbReference type="GO" id="GO:0035556">
    <property type="term" value="P:intracellular signal transduction"/>
    <property type="evidence" value="ECO:0007669"/>
    <property type="project" value="InterPro"/>
</dbReference>
<dbReference type="SMART" id="SM00326">
    <property type="entry name" value="SH3"/>
    <property type="match status" value="1"/>
</dbReference>
<dbReference type="PANTHER" id="PTHR47544">
    <property type="entry name" value="RHO GUANINE NUCLEOTIDE EXCHANGE FACTOR 4"/>
    <property type="match status" value="1"/>
</dbReference>
<dbReference type="InterPro" id="IPR035899">
    <property type="entry name" value="DBL_dom_sf"/>
</dbReference>
<comment type="caution">
    <text evidence="10">The sequence shown here is derived from an EMBL/GenBank/DDBJ whole genome shotgun (WGS) entry which is preliminary data.</text>
</comment>
<dbReference type="Gene3D" id="2.30.30.40">
    <property type="entry name" value="SH3 Domains"/>
    <property type="match status" value="1"/>
</dbReference>
<feature type="domain" description="SH3" evidence="7">
    <location>
        <begin position="616"/>
        <end position="675"/>
    </location>
</feature>
<feature type="compositionally biased region" description="Gly residues" evidence="6">
    <location>
        <begin position="136"/>
        <end position="148"/>
    </location>
</feature>
<dbReference type="Gene3D" id="2.30.29.30">
    <property type="entry name" value="Pleckstrin-homology domain (PH domain)/Phosphotyrosine-binding domain (PTB)"/>
    <property type="match status" value="1"/>
</dbReference>
<proteinExistence type="predicted"/>
<dbReference type="PROSITE" id="PS50003">
    <property type="entry name" value="PH_DOMAIN"/>
    <property type="match status" value="1"/>
</dbReference>
<dbReference type="InterPro" id="IPR011993">
    <property type="entry name" value="PH-like_dom_sf"/>
</dbReference>
<dbReference type="SMART" id="SM00325">
    <property type="entry name" value="RhoGEF"/>
    <property type="match status" value="1"/>
</dbReference>
<evidence type="ECO:0000256" key="4">
    <source>
        <dbReference type="ARBA" id="ARBA00022658"/>
    </source>
</evidence>
<dbReference type="Gene3D" id="1.20.900.10">
    <property type="entry name" value="Dbl homology (DH) domain"/>
    <property type="match status" value="1"/>
</dbReference>
<dbReference type="Pfam" id="PF00621">
    <property type="entry name" value="RhoGEF"/>
    <property type="match status" value="1"/>
</dbReference>
<evidence type="ECO:0000256" key="1">
    <source>
        <dbReference type="ARBA" id="ARBA00004496"/>
    </source>
</evidence>
<keyword evidence="11" id="KW-1185">Reference proteome</keyword>
<dbReference type="Pfam" id="PF07653">
    <property type="entry name" value="SH3_2"/>
    <property type="match status" value="1"/>
</dbReference>
<gene>
    <name evidence="10" type="ORF">O3P69_007499</name>
</gene>
<dbReference type="PROSITE" id="PS00741">
    <property type="entry name" value="DH_1"/>
    <property type="match status" value="1"/>
</dbReference>
<dbReference type="SUPFAM" id="SSF50729">
    <property type="entry name" value="PH domain-like"/>
    <property type="match status" value="1"/>
</dbReference>
<evidence type="ECO:0000313" key="10">
    <source>
        <dbReference type="EMBL" id="KAK8406991.1"/>
    </source>
</evidence>
<feature type="region of interest" description="Disordered" evidence="6">
    <location>
        <begin position="424"/>
        <end position="601"/>
    </location>
</feature>
<evidence type="ECO:0000256" key="2">
    <source>
        <dbReference type="ARBA" id="ARBA00022443"/>
    </source>
</evidence>
<dbReference type="Proteomes" id="UP001487740">
    <property type="component" value="Unassembled WGS sequence"/>
</dbReference>
<dbReference type="EMBL" id="JARAKH010000002">
    <property type="protein sequence ID" value="KAK8406991.1"/>
    <property type="molecule type" value="Genomic_DNA"/>
</dbReference>
<name>A0AAW0V532_SCYPA</name>
<protein>
    <recommendedName>
        <fullName evidence="12">Spermatogenesis-associated protein 13</fullName>
    </recommendedName>
</protein>
<feature type="compositionally biased region" description="Polar residues" evidence="6">
    <location>
        <begin position="424"/>
        <end position="439"/>
    </location>
</feature>
<evidence type="ECO:0000259" key="9">
    <source>
        <dbReference type="PROSITE" id="PS50010"/>
    </source>
</evidence>
<dbReference type="SUPFAM" id="SSF48065">
    <property type="entry name" value="DBL homology domain (DH-domain)"/>
    <property type="match status" value="1"/>
</dbReference>
<feature type="region of interest" description="Disordered" evidence="6">
    <location>
        <begin position="211"/>
        <end position="245"/>
    </location>
</feature>
<evidence type="ECO:0000313" key="11">
    <source>
        <dbReference type="Proteomes" id="UP001487740"/>
    </source>
</evidence>
<comment type="subcellular location">
    <subcellularLocation>
        <location evidence="1">Cytoplasm</location>
    </subcellularLocation>
</comment>
<keyword evidence="4" id="KW-0344">Guanine-nucleotide releasing factor</keyword>
<dbReference type="InterPro" id="IPR001452">
    <property type="entry name" value="SH3_domain"/>
</dbReference>
<dbReference type="InterPro" id="IPR001331">
    <property type="entry name" value="GDS_CDC24_CS"/>
</dbReference>
<feature type="region of interest" description="Disordered" evidence="6">
    <location>
        <begin position="76"/>
        <end position="167"/>
    </location>
</feature>
<sequence length="1088" mass="121677">MQVETCVMVRWCGAETDALHHHNHHHHHHHDPSPPMQGRRPPLLHYHDQLHRRLLLRHQRALARLGGAIPSVIFPWRRGEPTRSSGRCSPAPFDGQSQPQSAPPCPSQSSISLRPEEATTNGEARSKDSVWWRGRPGSGGSGGGGGGTRTARKEKASSSPAFRRASLSHSEWDIRSRPWSHVYSEREAAKLSQSVCRLAVTSCEERGVEVPAAGVDEMGPSSLPLMPSSSTSSSSTHIASSSEGSGVFQKFKKSLSLRLARKGSKDGTPTASTEPPEHPEVHHNHHNHHNHDPPPPHQPLPRRWGSFSRDDDPSKAATTFLWLTSTCCLTGWRWWVSSPPPPPPPPPPFPLPPSPLLPSGESFLYFAWPSSFTSYTTLPCCRPSFAPRLAIRCSGPARSVAGPASGMPAPPSVIQQTQATRALSWSQGSGHVTTPQTNDLDLFGSSGVDSALTASLADEGSGSGSSGDRLREPNPRAVRRTHSDVGGRGATCYSRQMSTPQPIKVRPAHRLPQHNTASLHRAKSSLKRSKGSSHLRRSISQPLDLDKTTSNSYDTPTSSLRRCRSPDDVPASRHQRRPSAGDILNDENTTSEDEIGMSDSEDFRGDLKRSLDEDDNQIVYAEALWDHVTLDAEELVFKAGDLITVIDSGDKDWWWGRISTRAGWFPAAFVRILVNQEDHQSARNHQDPRNRGPARKLSISGLSHDQIRTNVINEIISTERDFVKHLRDVIKGYLMQVCKRGDMFSKERIATIFGNMEALYHFQSGFLKELEECIDWQEPHKSCIGAIFIRNREKFEIYSEYCNNHPAATSALQELYQDQRYVHFFEACRLLQEMIDISLDGFLLTPVQKICKYPLQLQELLKYTKTDHPDYSSVKGALEAMRDVALLVNERKRRMECLEKIASWQMTVEGWEGPDLLEESSQLIHQGEVTKGAGGAWPKDVTLFLFDHQLVYCKRDLLKRNTFVYRGRLNLDMCEVVDMPANKDSSFNMSNGWKIHSVAKNKWYTFSCKTNPEKLKWMEAFRKERALVAADESAGFVVGEKAKNLARVAARNQRNRPKRPRSTWFSFGGHKKGRGSGRTLGQIQHHPV</sequence>
<dbReference type="SUPFAM" id="SSF50044">
    <property type="entry name" value="SH3-domain"/>
    <property type="match status" value="1"/>
</dbReference>
<dbReference type="PANTHER" id="PTHR47544:SF3">
    <property type="entry name" value="RHO GUANINE NUCLEOTIDE EXCHANGE FACTOR 4 ISOFORM X1"/>
    <property type="match status" value="1"/>
</dbReference>
<evidence type="ECO:0000259" key="8">
    <source>
        <dbReference type="PROSITE" id="PS50003"/>
    </source>
</evidence>
<evidence type="ECO:0000256" key="3">
    <source>
        <dbReference type="ARBA" id="ARBA00022490"/>
    </source>
</evidence>
<feature type="compositionally biased region" description="Basic residues" evidence="6">
    <location>
        <begin position="520"/>
        <end position="537"/>
    </location>
</feature>
<dbReference type="PROSITE" id="PS50010">
    <property type="entry name" value="DH_2"/>
    <property type="match status" value="1"/>
</dbReference>
<evidence type="ECO:0008006" key="12">
    <source>
        <dbReference type="Google" id="ProtNLM"/>
    </source>
</evidence>
<evidence type="ECO:0000256" key="6">
    <source>
        <dbReference type="SAM" id="MobiDB-lite"/>
    </source>
</evidence>
<dbReference type="GO" id="GO:0005737">
    <property type="term" value="C:cytoplasm"/>
    <property type="evidence" value="ECO:0007669"/>
    <property type="project" value="UniProtKB-SubCell"/>
</dbReference>
<dbReference type="CDD" id="cd01224">
    <property type="entry name" value="PH_Collybistin_ASEF"/>
    <property type="match status" value="1"/>
</dbReference>
<evidence type="ECO:0000259" key="7">
    <source>
        <dbReference type="PROSITE" id="PS50002"/>
    </source>
</evidence>
<feature type="region of interest" description="Disordered" evidence="6">
    <location>
        <begin position="1051"/>
        <end position="1088"/>
    </location>
</feature>
<evidence type="ECO:0000256" key="5">
    <source>
        <dbReference type="PROSITE-ProRule" id="PRU00192"/>
    </source>
</evidence>
<feature type="region of interest" description="Disordered" evidence="6">
    <location>
        <begin position="259"/>
        <end position="310"/>
    </location>
</feature>
<reference evidence="10 11" key="1">
    <citation type="submission" date="2023-03" db="EMBL/GenBank/DDBJ databases">
        <title>High-quality genome of Scylla paramamosain provides insights in environmental adaptation.</title>
        <authorList>
            <person name="Zhang L."/>
        </authorList>
    </citation>
    <scope>NUCLEOTIDE SEQUENCE [LARGE SCALE GENOMIC DNA]</scope>
    <source>
        <strain evidence="10">LZ_2023a</strain>
        <tissue evidence="10">Muscle</tissue>
    </source>
</reference>
<dbReference type="CDD" id="cd11828">
    <property type="entry name" value="SH3_ARHGEF9_like"/>
    <property type="match status" value="1"/>
</dbReference>
<dbReference type="InterPro" id="IPR001849">
    <property type="entry name" value="PH_domain"/>
</dbReference>
<feature type="compositionally biased region" description="Acidic residues" evidence="6">
    <location>
        <begin position="589"/>
        <end position="600"/>
    </location>
</feature>
<dbReference type="InterPro" id="IPR000219">
    <property type="entry name" value="DH_dom"/>
</dbReference>
<dbReference type="GO" id="GO:0005085">
    <property type="term" value="F:guanyl-nucleotide exchange factor activity"/>
    <property type="evidence" value="ECO:0007669"/>
    <property type="project" value="UniProtKB-KW"/>
</dbReference>
<dbReference type="SMART" id="SM00233">
    <property type="entry name" value="PH"/>
    <property type="match status" value="1"/>
</dbReference>
<dbReference type="Pfam" id="PF22697">
    <property type="entry name" value="SOS1_NGEF_PH"/>
    <property type="match status" value="1"/>
</dbReference>
<feature type="compositionally biased region" description="Low complexity" evidence="6">
    <location>
        <begin position="217"/>
        <end position="245"/>
    </location>
</feature>
<feature type="compositionally biased region" description="Polar residues" evidence="6">
    <location>
        <begin position="548"/>
        <end position="560"/>
    </location>
</feature>
<dbReference type="InterPro" id="IPR036028">
    <property type="entry name" value="SH3-like_dom_sf"/>
</dbReference>
<feature type="domain" description="DH" evidence="9">
    <location>
        <begin position="707"/>
        <end position="891"/>
    </location>
</feature>